<evidence type="ECO:0000256" key="4">
    <source>
        <dbReference type="ARBA" id="ARBA00023274"/>
    </source>
</evidence>
<dbReference type="GO" id="GO:0022625">
    <property type="term" value="C:cytosolic large ribosomal subunit"/>
    <property type="evidence" value="ECO:0007669"/>
    <property type="project" value="TreeGrafter"/>
</dbReference>
<dbReference type="InterPro" id="IPR001021">
    <property type="entry name" value="Ribosomal_bL25_long"/>
</dbReference>
<dbReference type="GO" id="GO:0003735">
    <property type="term" value="F:structural constituent of ribosome"/>
    <property type="evidence" value="ECO:0007669"/>
    <property type="project" value="InterPro"/>
</dbReference>
<dbReference type="InterPro" id="IPR020930">
    <property type="entry name" value="Ribosomal_uL5_bac-type"/>
</dbReference>
<dbReference type="SUPFAM" id="SSF50715">
    <property type="entry name" value="Ribosomal protein L25-like"/>
    <property type="match status" value="1"/>
</dbReference>
<reference evidence="8 9" key="1">
    <citation type="submission" date="2018-04" db="EMBL/GenBank/DDBJ databases">
        <title>Genomic Encyclopedia of Archaeal and Bacterial Type Strains, Phase II (KMG-II): from individual species to whole genera.</title>
        <authorList>
            <person name="Goeker M."/>
        </authorList>
    </citation>
    <scope>NUCLEOTIDE SEQUENCE [LARGE SCALE GENOMIC DNA]</scope>
    <source>
        <strain evidence="8 9">DSM 23382</strain>
    </source>
</reference>
<dbReference type="EMBL" id="QAYG01000017">
    <property type="protein sequence ID" value="PTW53188.1"/>
    <property type="molecule type" value="Genomic_DNA"/>
</dbReference>
<name>A0A2T5UNV8_9HYPH</name>
<evidence type="ECO:0000313" key="9">
    <source>
        <dbReference type="Proteomes" id="UP000244081"/>
    </source>
</evidence>
<evidence type="ECO:0000259" key="7">
    <source>
        <dbReference type="Pfam" id="PF14693"/>
    </source>
</evidence>
<comment type="function">
    <text evidence="5">This is one of the proteins that binds to the 5S RNA in the ribosome where it forms part of the central protuberance.</text>
</comment>
<dbReference type="InterPro" id="IPR011035">
    <property type="entry name" value="Ribosomal_bL25/Gln-tRNA_synth"/>
</dbReference>
<keyword evidence="4 5" id="KW-0687">Ribonucleoprotein</keyword>
<dbReference type="GO" id="GO:0006412">
    <property type="term" value="P:translation"/>
    <property type="evidence" value="ECO:0007669"/>
    <property type="project" value="UniProtKB-UniRule"/>
</dbReference>
<feature type="domain" description="Large ribosomal subunit protein bL25 beta" evidence="7">
    <location>
        <begin position="103"/>
        <end position="187"/>
    </location>
</feature>
<dbReference type="OrthoDB" id="9806411at2"/>
<dbReference type="Pfam" id="PF01386">
    <property type="entry name" value="Ribosomal_L25p"/>
    <property type="match status" value="1"/>
</dbReference>
<keyword evidence="9" id="KW-1185">Reference proteome</keyword>
<comment type="caution">
    <text evidence="8">The sequence shown here is derived from an EMBL/GenBank/DDBJ whole genome shotgun (WGS) entry which is preliminary data.</text>
</comment>
<protein>
    <recommendedName>
        <fullName evidence="5">Large ribosomal subunit protein bL25</fullName>
    </recommendedName>
    <alternativeName>
        <fullName evidence="5">General stress protein CTC</fullName>
    </alternativeName>
</protein>
<dbReference type="CDD" id="cd00495">
    <property type="entry name" value="Ribosomal_L25_TL5_CTC"/>
    <property type="match status" value="1"/>
</dbReference>
<dbReference type="AlphaFoldDB" id="A0A2T5UNV8"/>
<dbReference type="NCBIfam" id="NF004612">
    <property type="entry name" value="PRK05943.1"/>
    <property type="match status" value="1"/>
</dbReference>
<dbReference type="HAMAP" id="MF_01334">
    <property type="entry name" value="Ribosomal_bL25_CTC"/>
    <property type="match status" value="1"/>
</dbReference>
<dbReference type="NCBIfam" id="TIGR00731">
    <property type="entry name" value="bL25_bact_ctc"/>
    <property type="match status" value="1"/>
</dbReference>
<keyword evidence="2 5" id="KW-0694">RNA-binding</keyword>
<dbReference type="Gene3D" id="2.170.120.20">
    <property type="entry name" value="Ribosomal protein L25, beta domain"/>
    <property type="match status" value="1"/>
</dbReference>
<dbReference type="InterPro" id="IPR020057">
    <property type="entry name" value="Ribosomal_bL25_b-dom"/>
</dbReference>
<dbReference type="GO" id="GO:0008097">
    <property type="term" value="F:5S rRNA binding"/>
    <property type="evidence" value="ECO:0007669"/>
    <property type="project" value="InterPro"/>
</dbReference>
<proteinExistence type="inferred from homology"/>
<dbReference type="InterPro" id="IPR020056">
    <property type="entry name" value="Rbsml_bL25/Gln-tRNA_synth_N"/>
</dbReference>
<feature type="domain" description="Large ribosomal subunit protein bL25 L25" evidence="6">
    <location>
        <begin position="7"/>
        <end position="94"/>
    </location>
</feature>
<accession>A0A2T5UNV8</accession>
<dbReference type="RefSeq" id="WP_107992126.1">
    <property type="nucleotide sequence ID" value="NZ_QAYG01000017.1"/>
</dbReference>
<evidence type="ECO:0000256" key="2">
    <source>
        <dbReference type="ARBA" id="ARBA00022884"/>
    </source>
</evidence>
<gene>
    <name evidence="5" type="primary">rplY</name>
    <name evidence="5" type="synonym">ctc</name>
    <name evidence="8" type="ORF">C8N35_1174</name>
</gene>
<keyword evidence="1 5" id="KW-0699">rRNA-binding</keyword>
<evidence type="ECO:0000313" key="8">
    <source>
        <dbReference type="EMBL" id="PTW53188.1"/>
    </source>
</evidence>
<evidence type="ECO:0000256" key="5">
    <source>
        <dbReference type="HAMAP-Rule" id="MF_01334"/>
    </source>
</evidence>
<dbReference type="PANTHER" id="PTHR33284">
    <property type="entry name" value="RIBOSOMAL PROTEIN L25/GLN-TRNA SYNTHETASE, ANTI-CODON-BINDING DOMAIN-CONTAINING PROTEIN"/>
    <property type="match status" value="1"/>
</dbReference>
<sequence>MAQTYELQATLRERVGKGSARALRRDGKIPAVIYGGNKDPLPIAIDSKETTLKLHSGGFMTQVATIDVDGKKERVLARDYQLDPVRDFLVHVDFLRISASTRLTVDVPVHFINEETSPGIKRGGVLNVVRHTVELECPASDIPEAITIDLAGLDINDSAHISSVDLPKNVTPAITDRDFTIATIAAPAGLKEELKGEGGEEAGEAEAE</sequence>
<dbReference type="PANTHER" id="PTHR33284:SF1">
    <property type="entry name" value="RIBOSOMAL PROTEIN L25_GLN-TRNA SYNTHETASE, ANTI-CODON-BINDING DOMAIN-CONTAINING PROTEIN"/>
    <property type="match status" value="1"/>
</dbReference>
<dbReference type="InterPro" id="IPR037121">
    <property type="entry name" value="Ribosomal_bL25_C"/>
</dbReference>
<comment type="similarity">
    <text evidence="5">Belongs to the bacterial ribosomal protein bL25 family. CTC subfamily.</text>
</comment>
<dbReference type="Proteomes" id="UP000244081">
    <property type="component" value="Unassembled WGS sequence"/>
</dbReference>
<organism evidence="8 9">
    <name type="scientific">Breoghania corrubedonensis</name>
    <dbReference type="NCBI Taxonomy" id="665038"/>
    <lineage>
        <taxon>Bacteria</taxon>
        <taxon>Pseudomonadati</taxon>
        <taxon>Pseudomonadota</taxon>
        <taxon>Alphaproteobacteria</taxon>
        <taxon>Hyphomicrobiales</taxon>
        <taxon>Stappiaceae</taxon>
        <taxon>Breoghania</taxon>
    </lineage>
</organism>
<evidence type="ECO:0000256" key="1">
    <source>
        <dbReference type="ARBA" id="ARBA00022730"/>
    </source>
</evidence>
<comment type="subunit">
    <text evidence="5">Part of the 50S ribosomal subunit; part of the 5S rRNA/L5/L18/L25 subcomplex. Contacts the 5S rRNA. Binds to the 5S rRNA independently of L5 and L18.</text>
</comment>
<dbReference type="InterPro" id="IPR029751">
    <property type="entry name" value="Ribosomal_L25_dom"/>
</dbReference>
<dbReference type="Gene3D" id="2.40.240.10">
    <property type="entry name" value="Ribosomal Protein L25, Chain P"/>
    <property type="match status" value="1"/>
</dbReference>
<dbReference type="NCBIfam" id="NF004128">
    <property type="entry name" value="PRK05618.1-2"/>
    <property type="match status" value="1"/>
</dbReference>
<dbReference type="Pfam" id="PF14693">
    <property type="entry name" value="Ribosomal_TL5_C"/>
    <property type="match status" value="1"/>
</dbReference>
<evidence type="ECO:0000256" key="3">
    <source>
        <dbReference type="ARBA" id="ARBA00022980"/>
    </source>
</evidence>
<evidence type="ECO:0000259" key="6">
    <source>
        <dbReference type="Pfam" id="PF01386"/>
    </source>
</evidence>
<keyword evidence="3 5" id="KW-0689">Ribosomal protein</keyword>